<feature type="region of interest" description="Disordered" evidence="5">
    <location>
        <begin position="233"/>
        <end position="262"/>
    </location>
</feature>
<keyword evidence="8" id="KW-1185">Reference proteome</keyword>
<evidence type="ECO:0000256" key="4">
    <source>
        <dbReference type="PROSITE-ProRule" id="PRU00433"/>
    </source>
</evidence>
<name>A0A7X4GS07_9BURK</name>
<accession>A0A7X4GS07</accession>
<dbReference type="PANTHER" id="PTHR33751">
    <property type="entry name" value="CBB3-TYPE CYTOCHROME C OXIDASE SUBUNIT FIXP"/>
    <property type="match status" value="1"/>
</dbReference>
<evidence type="ECO:0000256" key="1">
    <source>
        <dbReference type="ARBA" id="ARBA00022617"/>
    </source>
</evidence>
<sequence>MPIFAAFSMAAAMAAAPVAPPDTLEQRVAACLACHSVKERGDAYFPRIAGKPAGYLYNQLRNFRDGRRHYPMMTYMVTRLTDDYLREIADYFAAQHPPYAAATAGSGAQANAAQLARGEALVRQGDAAKKIPACVACHGTALSGVEPAIPGLLGLPSDYINAQFGNWKSKSRRAAAPDCMADIAARLSDADVAAASAWLSQQAPDTNARPATSLPAPLPLACGSVPASAASSSAIASPHQATAGARTAALPAAAPSPRGGAK</sequence>
<keyword evidence="2 4" id="KW-0479">Metal-binding</keyword>
<evidence type="ECO:0000313" key="7">
    <source>
        <dbReference type="EMBL" id="MYM68149.1"/>
    </source>
</evidence>
<evidence type="ECO:0000256" key="5">
    <source>
        <dbReference type="SAM" id="MobiDB-lite"/>
    </source>
</evidence>
<dbReference type="GO" id="GO:0020037">
    <property type="term" value="F:heme binding"/>
    <property type="evidence" value="ECO:0007669"/>
    <property type="project" value="InterPro"/>
</dbReference>
<keyword evidence="1 4" id="KW-0349">Heme</keyword>
<keyword evidence="3 4" id="KW-0408">Iron</keyword>
<dbReference type="GO" id="GO:0009055">
    <property type="term" value="F:electron transfer activity"/>
    <property type="evidence" value="ECO:0007669"/>
    <property type="project" value="InterPro"/>
</dbReference>
<feature type="domain" description="Cytochrome c" evidence="6">
    <location>
        <begin position="113"/>
        <end position="203"/>
    </location>
</feature>
<organism evidence="7 8">
    <name type="scientific">Duganella rivi</name>
    <dbReference type="NCBI Taxonomy" id="2666083"/>
    <lineage>
        <taxon>Bacteria</taxon>
        <taxon>Pseudomonadati</taxon>
        <taxon>Pseudomonadota</taxon>
        <taxon>Betaproteobacteria</taxon>
        <taxon>Burkholderiales</taxon>
        <taxon>Oxalobacteraceae</taxon>
        <taxon>Telluria group</taxon>
        <taxon>Duganella</taxon>
    </lineage>
</organism>
<dbReference type="Proteomes" id="UP000450012">
    <property type="component" value="Unassembled WGS sequence"/>
</dbReference>
<dbReference type="AlphaFoldDB" id="A0A7X4GS07"/>
<evidence type="ECO:0000256" key="2">
    <source>
        <dbReference type="ARBA" id="ARBA00022723"/>
    </source>
</evidence>
<dbReference type="PANTHER" id="PTHR33751:SF11">
    <property type="entry name" value="BLL4483 PROTEIN"/>
    <property type="match status" value="1"/>
</dbReference>
<dbReference type="InterPro" id="IPR050597">
    <property type="entry name" value="Cytochrome_c_Oxidase_Subunit"/>
</dbReference>
<evidence type="ECO:0000256" key="3">
    <source>
        <dbReference type="ARBA" id="ARBA00023004"/>
    </source>
</evidence>
<proteinExistence type="predicted"/>
<evidence type="ECO:0000313" key="8">
    <source>
        <dbReference type="Proteomes" id="UP000450012"/>
    </source>
</evidence>
<dbReference type="RefSeq" id="WP_161014679.1">
    <property type="nucleotide sequence ID" value="NZ_WWCK01000004.1"/>
</dbReference>
<dbReference type="Pfam" id="PF00034">
    <property type="entry name" value="Cytochrom_C"/>
    <property type="match status" value="1"/>
</dbReference>
<protein>
    <submittedName>
        <fullName evidence="7">C-type cytochrome</fullName>
    </submittedName>
</protein>
<dbReference type="GO" id="GO:0046872">
    <property type="term" value="F:metal ion binding"/>
    <property type="evidence" value="ECO:0007669"/>
    <property type="project" value="UniProtKB-KW"/>
</dbReference>
<evidence type="ECO:0000259" key="6">
    <source>
        <dbReference type="PROSITE" id="PS51007"/>
    </source>
</evidence>
<comment type="caution">
    <text evidence="7">The sequence shown here is derived from an EMBL/GenBank/DDBJ whole genome shotgun (WGS) entry which is preliminary data.</text>
</comment>
<feature type="domain" description="Cytochrome c" evidence="6">
    <location>
        <begin position="1"/>
        <end position="96"/>
    </location>
</feature>
<gene>
    <name evidence="7" type="ORF">GTP45_15105</name>
</gene>
<dbReference type="SUPFAM" id="SSF46626">
    <property type="entry name" value="Cytochrome c"/>
    <property type="match status" value="2"/>
</dbReference>
<dbReference type="Gene3D" id="1.10.760.10">
    <property type="entry name" value="Cytochrome c-like domain"/>
    <property type="match status" value="2"/>
</dbReference>
<dbReference type="PROSITE" id="PS51007">
    <property type="entry name" value="CYTC"/>
    <property type="match status" value="2"/>
</dbReference>
<reference evidence="7 8" key="1">
    <citation type="submission" date="2019-12" db="EMBL/GenBank/DDBJ databases">
        <title>Novel species isolated from a subtropical stream in China.</title>
        <authorList>
            <person name="Lu H."/>
        </authorList>
    </citation>
    <scope>NUCLEOTIDE SEQUENCE [LARGE SCALE GENOMIC DNA]</scope>
    <source>
        <strain evidence="7 8">FT55W</strain>
    </source>
</reference>
<dbReference type="InterPro" id="IPR009056">
    <property type="entry name" value="Cyt_c-like_dom"/>
</dbReference>
<dbReference type="InterPro" id="IPR036909">
    <property type="entry name" value="Cyt_c-like_dom_sf"/>
</dbReference>
<dbReference type="EMBL" id="WWCK01000004">
    <property type="protein sequence ID" value="MYM68149.1"/>
    <property type="molecule type" value="Genomic_DNA"/>
</dbReference>